<dbReference type="EMBL" id="BMOC01000035">
    <property type="protein sequence ID" value="GGJ17526.1"/>
    <property type="molecule type" value="Genomic_DNA"/>
</dbReference>
<dbReference type="AlphaFoldDB" id="A0A830EWI2"/>
<protein>
    <recommendedName>
        <fullName evidence="2">DUF8136 domain-containing protein</fullName>
    </recommendedName>
</protein>
<dbReference type="InterPro" id="IPR058449">
    <property type="entry name" value="DUF8136"/>
</dbReference>
<dbReference type="Proteomes" id="UP000653099">
    <property type="component" value="Unassembled WGS sequence"/>
</dbReference>
<reference evidence="3" key="1">
    <citation type="journal article" date="2014" name="Int. J. Syst. Evol. Microbiol.">
        <title>Complete genome sequence of Corynebacterium casei LMG S-19264T (=DSM 44701T), isolated from a smear-ripened cheese.</title>
        <authorList>
            <consortium name="US DOE Joint Genome Institute (JGI-PGF)"/>
            <person name="Walter F."/>
            <person name="Albersmeier A."/>
            <person name="Kalinowski J."/>
            <person name="Ruckert C."/>
        </authorList>
    </citation>
    <scope>NUCLEOTIDE SEQUENCE</scope>
    <source>
        <strain evidence="3">JCM 14359</strain>
    </source>
</reference>
<evidence type="ECO:0000313" key="3">
    <source>
        <dbReference type="EMBL" id="GGJ17526.1"/>
    </source>
</evidence>
<gene>
    <name evidence="3" type="ORF">GCM10008995_29110</name>
</gene>
<evidence type="ECO:0000313" key="4">
    <source>
        <dbReference type="Proteomes" id="UP000653099"/>
    </source>
</evidence>
<sequence length="93" mass="10577">MSTDASTGATDPDPFDEYDSMLRSLDAAIEEAQEKVESGRVYDPENEKVRIKWIRALAYTVNVRRQVQNDRDLAELAEEVEQLKEATDLEGDE</sequence>
<organism evidence="3 4">
    <name type="scientific">Halobellus salinus</name>
    <dbReference type="NCBI Taxonomy" id="931585"/>
    <lineage>
        <taxon>Archaea</taxon>
        <taxon>Methanobacteriati</taxon>
        <taxon>Methanobacteriota</taxon>
        <taxon>Stenosarchaea group</taxon>
        <taxon>Halobacteria</taxon>
        <taxon>Halobacteriales</taxon>
        <taxon>Haloferacaceae</taxon>
        <taxon>Halobellus</taxon>
    </lineage>
</organism>
<keyword evidence="1" id="KW-0175">Coiled coil</keyword>
<keyword evidence="4" id="KW-1185">Reference proteome</keyword>
<feature type="coiled-coil region" evidence="1">
    <location>
        <begin position="66"/>
        <end position="93"/>
    </location>
</feature>
<accession>A0A830EWI2</accession>
<reference evidence="3" key="2">
    <citation type="submission" date="2020-09" db="EMBL/GenBank/DDBJ databases">
        <authorList>
            <person name="Sun Q."/>
            <person name="Ohkuma M."/>
        </authorList>
    </citation>
    <scope>NUCLEOTIDE SEQUENCE</scope>
    <source>
        <strain evidence="3">JCM 14359</strain>
    </source>
</reference>
<proteinExistence type="predicted"/>
<comment type="caution">
    <text evidence="3">The sequence shown here is derived from an EMBL/GenBank/DDBJ whole genome shotgun (WGS) entry which is preliminary data.</text>
</comment>
<name>A0A830EWI2_9EURY</name>
<dbReference type="RefSeq" id="WP_229663863.1">
    <property type="nucleotide sequence ID" value="NZ_BMOC01000035.1"/>
</dbReference>
<feature type="domain" description="DUF8136" evidence="2">
    <location>
        <begin position="25"/>
        <end position="86"/>
    </location>
</feature>
<dbReference type="Pfam" id="PF26457">
    <property type="entry name" value="DUF8136"/>
    <property type="match status" value="1"/>
</dbReference>
<evidence type="ECO:0000256" key="1">
    <source>
        <dbReference type="SAM" id="Coils"/>
    </source>
</evidence>
<evidence type="ECO:0000259" key="2">
    <source>
        <dbReference type="Pfam" id="PF26457"/>
    </source>
</evidence>